<dbReference type="AlphaFoldDB" id="A0A8S9X0H9"/>
<accession>A0A8S9X0H9</accession>
<organism evidence="1 2">
    <name type="scientific">Apolygus lucorum</name>
    <name type="common">Small green plant bug</name>
    <name type="synonym">Lygocoris lucorum</name>
    <dbReference type="NCBI Taxonomy" id="248454"/>
    <lineage>
        <taxon>Eukaryota</taxon>
        <taxon>Metazoa</taxon>
        <taxon>Ecdysozoa</taxon>
        <taxon>Arthropoda</taxon>
        <taxon>Hexapoda</taxon>
        <taxon>Insecta</taxon>
        <taxon>Pterygota</taxon>
        <taxon>Neoptera</taxon>
        <taxon>Paraneoptera</taxon>
        <taxon>Hemiptera</taxon>
        <taxon>Heteroptera</taxon>
        <taxon>Panheteroptera</taxon>
        <taxon>Cimicomorpha</taxon>
        <taxon>Miridae</taxon>
        <taxon>Mirini</taxon>
        <taxon>Apolygus</taxon>
    </lineage>
</organism>
<evidence type="ECO:0000313" key="2">
    <source>
        <dbReference type="Proteomes" id="UP000466442"/>
    </source>
</evidence>
<protein>
    <submittedName>
        <fullName evidence="1">Uncharacterized protein</fullName>
    </submittedName>
</protein>
<gene>
    <name evidence="1" type="ORF">GE061_003947</name>
</gene>
<comment type="caution">
    <text evidence="1">The sequence shown here is derived from an EMBL/GenBank/DDBJ whole genome shotgun (WGS) entry which is preliminary data.</text>
</comment>
<dbReference type="EMBL" id="WIXP02000012">
    <property type="protein sequence ID" value="KAF6201556.1"/>
    <property type="molecule type" value="Genomic_DNA"/>
</dbReference>
<proteinExistence type="predicted"/>
<dbReference type="Proteomes" id="UP000466442">
    <property type="component" value="Linkage Group LG12"/>
</dbReference>
<reference evidence="1" key="1">
    <citation type="journal article" date="2021" name="Mol. Ecol. Resour.">
        <title>Apolygus lucorum genome provides insights into omnivorousness and mesophyll feeding.</title>
        <authorList>
            <person name="Liu Y."/>
            <person name="Liu H."/>
            <person name="Wang H."/>
            <person name="Huang T."/>
            <person name="Liu B."/>
            <person name="Yang B."/>
            <person name="Yin L."/>
            <person name="Li B."/>
            <person name="Zhang Y."/>
            <person name="Zhang S."/>
            <person name="Jiang F."/>
            <person name="Zhang X."/>
            <person name="Ren Y."/>
            <person name="Wang B."/>
            <person name="Wang S."/>
            <person name="Lu Y."/>
            <person name="Wu K."/>
            <person name="Fan W."/>
            <person name="Wang G."/>
        </authorList>
    </citation>
    <scope>NUCLEOTIDE SEQUENCE</scope>
    <source>
        <strain evidence="1">12Hb</strain>
    </source>
</reference>
<keyword evidence="2" id="KW-1185">Reference proteome</keyword>
<sequence length="96" mass="11192">MTTAGFEVDSSQRSISGRMGWTRSLAVCSTLRLRKLLLFSIKSSPLPLSWTPMLKKVRKVWKRVYNTWSFSFEGHQVLSRFHMKFIQTRILIGKTL</sequence>
<name>A0A8S9X0H9_APOLU</name>
<evidence type="ECO:0000313" key="1">
    <source>
        <dbReference type="EMBL" id="KAF6201556.1"/>
    </source>
</evidence>